<reference evidence="7 8" key="1">
    <citation type="submission" date="2018-08" db="EMBL/GenBank/DDBJ databases">
        <title>Murine metabolic-syndrome-specific gut microbial biobank.</title>
        <authorList>
            <person name="Liu C."/>
        </authorList>
    </citation>
    <scope>NUCLEOTIDE SEQUENCE [LARGE SCALE GENOMIC DNA]</scope>
    <source>
        <strain evidence="7 8">583</strain>
    </source>
</reference>
<comment type="caution">
    <text evidence="7">The sequence shown here is derived from an EMBL/GenBank/DDBJ whole genome shotgun (WGS) entry which is preliminary data.</text>
</comment>
<keyword evidence="2" id="KW-1003">Cell membrane</keyword>
<evidence type="ECO:0000256" key="1">
    <source>
        <dbReference type="ARBA" id="ARBA00004236"/>
    </source>
</evidence>
<proteinExistence type="predicted"/>
<evidence type="ECO:0008006" key="9">
    <source>
        <dbReference type="Google" id="ProtNLM"/>
    </source>
</evidence>
<dbReference type="GO" id="GO:0044781">
    <property type="term" value="P:bacterial-type flagellum organization"/>
    <property type="evidence" value="ECO:0007669"/>
    <property type="project" value="InterPro"/>
</dbReference>
<protein>
    <recommendedName>
        <fullName evidence="9">Flagellar protein</fullName>
    </recommendedName>
</protein>
<dbReference type="Pfam" id="PF04347">
    <property type="entry name" value="FliO"/>
    <property type="match status" value="1"/>
</dbReference>
<dbReference type="GO" id="GO:0016020">
    <property type="term" value="C:membrane"/>
    <property type="evidence" value="ECO:0007669"/>
    <property type="project" value="InterPro"/>
</dbReference>
<organism evidence="7 8">
    <name type="scientific">Senegalia massiliensis</name>
    <dbReference type="NCBI Taxonomy" id="1720316"/>
    <lineage>
        <taxon>Bacteria</taxon>
        <taxon>Bacillati</taxon>
        <taxon>Bacillota</taxon>
        <taxon>Clostridia</taxon>
        <taxon>Eubacteriales</taxon>
        <taxon>Clostridiaceae</taxon>
        <taxon>Senegalia</taxon>
    </lineage>
</organism>
<gene>
    <name evidence="7" type="ORF">D3Z33_13500</name>
</gene>
<evidence type="ECO:0000313" key="8">
    <source>
        <dbReference type="Proteomes" id="UP000467132"/>
    </source>
</evidence>
<name>A0A845R0B1_9CLOT</name>
<dbReference type="AlphaFoldDB" id="A0A845R0B1"/>
<evidence type="ECO:0000313" key="7">
    <source>
        <dbReference type="EMBL" id="NBI07870.1"/>
    </source>
</evidence>
<accession>A0A845R0B1</accession>
<keyword evidence="5 6" id="KW-0472">Membrane</keyword>
<evidence type="ECO:0000256" key="6">
    <source>
        <dbReference type="SAM" id="Phobius"/>
    </source>
</evidence>
<evidence type="ECO:0000256" key="5">
    <source>
        <dbReference type="ARBA" id="ARBA00023136"/>
    </source>
</evidence>
<keyword evidence="4 6" id="KW-1133">Transmembrane helix</keyword>
<keyword evidence="8" id="KW-1185">Reference proteome</keyword>
<evidence type="ECO:0000256" key="3">
    <source>
        <dbReference type="ARBA" id="ARBA00022692"/>
    </source>
</evidence>
<dbReference type="RefSeq" id="WP_160198337.1">
    <property type="nucleotide sequence ID" value="NZ_QXXA01000016.1"/>
</dbReference>
<comment type="subcellular location">
    <subcellularLocation>
        <location evidence="1">Cell membrane</location>
    </subcellularLocation>
</comment>
<evidence type="ECO:0000256" key="4">
    <source>
        <dbReference type="ARBA" id="ARBA00022989"/>
    </source>
</evidence>
<feature type="transmembrane region" description="Helical" evidence="6">
    <location>
        <begin position="6"/>
        <end position="25"/>
    </location>
</feature>
<keyword evidence="3 6" id="KW-0812">Transmembrane</keyword>
<dbReference type="InterPro" id="IPR022781">
    <property type="entry name" value="Flagellar_biosynth_FliO"/>
</dbReference>
<evidence type="ECO:0000256" key="2">
    <source>
        <dbReference type="ARBA" id="ARBA00022475"/>
    </source>
</evidence>
<sequence length="151" mass="17236">MNDFINILFAIFSFGVILVLAYFTTKMVAMKSTNMNNGKNMEIIDVLNLGNHKKILLVKILGKIYIIGTSNNGGFNKIDEIQDEKIINNVSESDYYKSDFDNLLKSKLSFINSKKDSSEELSYNNLNKLDKLRDKLKELKSSNSFDTTKDE</sequence>
<dbReference type="Proteomes" id="UP000467132">
    <property type="component" value="Unassembled WGS sequence"/>
</dbReference>
<dbReference type="EMBL" id="QXXA01000016">
    <property type="protein sequence ID" value="NBI07870.1"/>
    <property type="molecule type" value="Genomic_DNA"/>
</dbReference>